<sequence length="239" mass="23613">MAESARLGLPYLAGAQTQKHVTVNAGLSRLDALVQMVAEGEAATPPGAAADGAVWIVGEGAGGDWAGWDGMLALWSNGGWEQLVPGTGWSAWDLQAGLLRRYDGTGWIAGAVALAPDGSGAATVSRVLSISHAIGAGAVSTVAAAIPAGALVTGVTARVTGEITGSGVASWSLGVAGSADRYGAGMGLGAGSWARGLTGSPLAYYAETDMEISADAGSFSGGSVLLALHLTELLPPRAV</sequence>
<organism evidence="1 2">
    <name type="scientific">Oceanomicrobium pacificus</name>
    <dbReference type="NCBI Taxonomy" id="2692916"/>
    <lineage>
        <taxon>Bacteria</taxon>
        <taxon>Pseudomonadati</taxon>
        <taxon>Pseudomonadota</taxon>
        <taxon>Alphaproteobacteria</taxon>
        <taxon>Rhodobacterales</taxon>
        <taxon>Paracoccaceae</taxon>
        <taxon>Oceanomicrobium</taxon>
    </lineage>
</organism>
<dbReference type="InterPro" id="IPR021251">
    <property type="entry name" value="DUF2793"/>
</dbReference>
<dbReference type="RefSeq" id="WP_160855695.1">
    <property type="nucleotide sequence ID" value="NZ_WUWG01000005.1"/>
</dbReference>
<protein>
    <submittedName>
        <fullName evidence="1">DUF2793 domain-containing protein</fullName>
    </submittedName>
</protein>
<dbReference type="EMBL" id="WUWG01000005">
    <property type="protein sequence ID" value="MXU66326.1"/>
    <property type="molecule type" value="Genomic_DNA"/>
</dbReference>
<comment type="caution">
    <text evidence="1">The sequence shown here is derived from an EMBL/GenBank/DDBJ whole genome shotgun (WGS) entry which is preliminary data.</text>
</comment>
<name>A0A6B0TQW1_9RHOB</name>
<dbReference type="Pfam" id="PF10983">
    <property type="entry name" value="DUF2793"/>
    <property type="match status" value="1"/>
</dbReference>
<evidence type="ECO:0000313" key="1">
    <source>
        <dbReference type="EMBL" id="MXU66326.1"/>
    </source>
</evidence>
<dbReference type="Proteomes" id="UP000436016">
    <property type="component" value="Unassembled WGS sequence"/>
</dbReference>
<dbReference type="AlphaFoldDB" id="A0A6B0TQW1"/>
<keyword evidence="2" id="KW-1185">Reference proteome</keyword>
<gene>
    <name evidence="1" type="ORF">GSH16_12810</name>
</gene>
<reference evidence="1 2" key="1">
    <citation type="submission" date="2019-12" db="EMBL/GenBank/DDBJ databases">
        <title>Strain KN286 was isolated from seawater, which was collected from Caroline Seamount in the tropical western Pacific.</title>
        <authorList>
            <person name="Wang Q."/>
        </authorList>
    </citation>
    <scope>NUCLEOTIDE SEQUENCE [LARGE SCALE GENOMIC DNA]</scope>
    <source>
        <strain evidence="1 2">KN286</strain>
    </source>
</reference>
<proteinExistence type="predicted"/>
<accession>A0A6B0TQW1</accession>
<evidence type="ECO:0000313" key="2">
    <source>
        <dbReference type="Proteomes" id="UP000436016"/>
    </source>
</evidence>